<evidence type="ECO:0000313" key="2">
    <source>
        <dbReference type="EMBL" id="SUZ70409.1"/>
    </source>
</evidence>
<feature type="domain" description="DSBA-like thioredoxin" evidence="1">
    <location>
        <begin position="11"/>
        <end position="204"/>
    </location>
</feature>
<proteinExistence type="predicted"/>
<dbReference type="EMBL" id="UINC01001090">
    <property type="protein sequence ID" value="SUZ70409.1"/>
    <property type="molecule type" value="Genomic_DNA"/>
</dbReference>
<dbReference type="GO" id="GO:0004602">
    <property type="term" value="F:glutathione peroxidase activity"/>
    <property type="evidence" value="ECO:0007669"/>
    <property type="project" value="TreeGrafter"/>
</dbReference>
<dbReference type="GO" id="GO:1901170">
    <property type="term" value="P:naphthalene catabolic process"/>
    <property type="evidence" value="ECO:0007669"/>
    <property type="project" value="InterPro"/>
</dbReference>
<dbReference type="SUPFAM" id="SSF52833">
    <property type="entry name" value="Thioredoxin-like"/>
    <property type="match status" value="1"/>
</dbReference>
<dbReference type="InterPro" id="IPR036249">
    <property type="entry name" value="Thioredoxin-like_sf"/>
</dbReference>
<sequence length="208" mass="24021">MGEYLNMSVKVEFHFDFASPNTYYCHQVLPEIEERTGISFEYFPILLGGVFKATNNKPPMEQFAGVKNKPQYHSLETERFVKKYNITRFKMNPYFPINTLHIMRGAIYAKHQGFFNNYVDVMYRCMWEQELDMSNPEVIAQELKNAGLPANEIIAGTQNPEIKQELIDNTNASVKRGTFGSPTFYVVDEIFFGKDKLGDVEEEILAQS</sequence>
<evidence type="ECO:0000259" key="1">
    <source>
        <dbReference type="Pfam" id="PF01323"/>
    </source>
</evidence>
<reference evidence="2" key="1">
    <citation type="submission" date="2018-05" db="EMBL/GenBank/DDBJ databases">
        <authorList>
            <person name="Lanie J.A."/>
            <person name="Ng W.-L."/>
            <person name="Kazmierczak K.M."/>
            <person name="Andrzejewski T.M."/>
            <person name="Davidsen T.M."/>
            <person name="Wayne K.J."/>
            <person name="Tettelin H."/>
            <person name="Glass J.I."/>
            <person name="Rusch D."/>
            <person name="Podicherti R."/>
            <person name="Tsui H.-C.T."/>
            <person name="Winkler M.E."/>
        </authorList>
    </citation>
    <scope>NUCLEOTIDE SEQUENCE</scope>
</reference>
<dbReference type="InterPro" id="IPR014440">
    <property type="entry name" value="HCCAis_GSTk"/>
</dbReference>
<dbReference type="CDD" id="cd03022">
    <property type="entry name" value="DsbA_HCCA_Iso"/>
    <property type="match status" value="1"/>
</dbReference>
<dbReference type="InterPro" id="IPR001853">
    <property type="entry name" value="DSBA-like_thioredoxin_dom"/>
</dbReference>
<dbReference type="AlphaFoldDB" id="A0A381PWV6"/>
<dbReference type="GO" id="GO:0006749">
    <property type="term" value="P:glutathione metabolic process"/>
    <property type="evidence" value="ECO:0007669"/>
    <property type="project" value="TreeGrafter"/>
</dbReference>
<protein>
    <recommendedName>
        <fullName evidence="1">DSBA-like thioredoxin domain-containing protein</fullName>
    </recommendedName>
</protein>
<dbReference type="Pfam" id="PF01323">
    <property type="entry name" value="DSBA"/>
    <property type="match status" value="1"/>
</dbReference>
<organism evidence="2">
    <name type="scientific">marine metagenome</name>
    <dbReference type="NCBI Taxonomy" id="408172"/>
    <lineage>
        <taxon>unclassified sequences</taxon>
        <taxon>metagenomes</taxon>
        <taxon>ecological metagenomes</taxon>
    </lineage>
</organism>
<accession>A0A381PWV6</accession>
<dbReference type="GO" id="GO:0004364">
    <property type="term" value="F:glutathione transferase activity"/>
    <property type="evidence" value="ECO:0007669"/>
    <property type="project" value="TreeGrafter"/>
</dbReference>
<dbReference type="PANTHER" id="PTHR42943:SF2">
    <property type="entry name" value="GLUTATHIONE S-TRANSFERASE KAPPA 1"/>
    <property type="match status" value="1"/>
</dbReference>
<dbReference type="PIRSF" id="PIRSF006386">
    <property type="entry name" value="HCCAis_GSTk"/>
    <property type="match status" value="1"/>
</dbReference>
<dbReference type="PANTHER" id="PTHR42943">
    <property type="entry name" value="GLUTATHIONE S-TRANSFERASE KAPPA"/>
    <property type="match status" value="1"/>
</dbReference>
<dbReference type="InterPro" id="IPR044087">
    <property type="entry name" value="NahD-like"/>
</dbReference>
<dbReference type="Gene3D" id="3.40.30.10">
    <property type="entry name" value="Glutaredoxin"/>
    <property type="match status" value="1"/>
</dbReference>
<dbReference type="InterPro" id="IPR051924">
    <property type="entry name" value="GST_Kappa/NadH"/>
</dbReference>
<gene>
    <name evidence="2" type="ORF">METZ01_LOCUS23263</name>
</gene>
<dbReference type="GO" id="GO:0018845">
    <property type="term" value="F:2-hydroxychromene-2-carboxylate isomerase activity"/>
    <property type="evidence" value="ECO:0007669"/>
    <property type="project" value="InterPro"/>
</dbReference>
<name>A0A381PWV6_9ZZZZ</name>